<dbReference type="Proteomes" id="UP001529256">
    <property type="component" value="Unassembled WGS sequence"/>
</dbReference>
<comment type="similarity">
    <text evidence="1">Belongs to the AB hydrolase superfamily.</text>
</comment>
<dbReference type="Pfam" id="PF12146">
    <property type="entry name" value="Hydrolase_4"/>
    <property type="match status" value="1"/>
</dbReference>
<keyword evidence="5" id="KW-1185">Reference proteome</keyword>
<sequence>MRRLKYIVAIVAPLVLACCLACCSVAPAGTYRVRELSFERDGATIYGRLFRPTPVRAGSPLVVISHGFGGALDGTSEYARRLAEAGVASYVFDFCGGSSWSKSDGSILDMSVLTEADDLEAVMDGLLDGGYVGAGKLYLMGESQGGLVSALVAARRPDDVAGLVLFYPALSIPDDARARFPDASAIPGDEVVGLFGVTVGRRYYEDILGLDPFATIGDYKGPVKIYHGDKDEIVPLDYSLRAVETYENAELSVVSGAGHGFSAEQLDEICAEAASFVQET</sequence>
<keyword evidence="2" id="KW-0732">Signal</keyword>
<evidence type="ECO:0000256" key="2">
    <source>
        <dbReference type="SAM" id="SignalP"/>
    </source>
</evidence>
<evidence type="ECO:0000313" key="4">
    <source>
        <dbReference type="EMBL" id="MDM8270693.1"/>
    </source>
</evidence>
<protein>
    <submittedName>
        <fullName evidence="4">Alpha/beta fold hydrolase</fullName>
    </submittedName>
</protein>
<name>A0ABT7V261_9ACTN</name>
<evidence type="ECO:0000313" key="5">
    <source>
        <dbReference type="Proteomes" id="UP001529256"/>
    </source>
</evidence>
<dbReference type="InterPro" id="IPR022742">
    <property type="entry name" value="Hydrolase_4"/>
</dbReference>
<dbReference type="EMBL" id="JAUDEA010000003">
    <property type="protein sequence ID" value="MDM8270693.1"/>
    <property type="molecule type" value="Genomic_DNA"/>
</dbReference>
<dbReference type="InterPro" id="IPR029058">
    <property type="entry name" value="AB_hydrolase_fold"/>
</dbReference>
<feature type="signal peptide" evidence="2">
    <location>
        <begin position="1"/>
        <end position="28"/>
    </location>
</feature>
<accession>A0ABT7V261</accession>
<feature type="chain" id="PRO_5046313050" evidence="2">
    <location>
        <begin position="29"/>
        <end position="280"/>
    </location>
</feature>
<dbReference type="RefSeq" id="WP_289510794.1">
    <property type="nucleotide sequence ID" value="NZ_JAUDEA010000003.1"/>
</dbReference>
<reference evidence="5" key="1">
    <citation type="submission" date="2023-06" db="EMBL/GenBank/DDBJ databases">
        <title>Identification and characterization of horizontal gene transfer across gut microbiota members of farm animals based on homology search.</title>
        <authorList>
            <person name="Zeman M."/>
            <person name="Kubasova T."/>
            <person name="Jahodarova E."/>
            <person name="Nykrynova M."/>
            <person name="Rychlik I."/>
        </authorList>
    </citation>
    <scope>NUCLEOTIDE SEQUENCE [LARGE SCALE GENOMIC DNA]</scope>
    <source>
        <strain evidence="5">153_Feed</strain>
    </source>
</reference>
<dbReference type="InterPro" id="IPR050261">
    <property type="entry name" value="FrsA_esterase"/>
</dbReference>
<organism evidence="4 5">
    <name type="scientific">Thermophilibacter provencensis</name>
    <dbReference type="NCBI Taxonomy" id="1852386"/>
    <lineage>
        <taxon>Bacteria</taxon>
        <taxon>Bacillati</taxon>
        <taxon>Actinomycetota</taxon>
        <taxon>Coriobacteriia</taxon>
        <taxon>Coriobacteriales</taxon>
        <taxon>Atopobiaceae</taxon>
        <taxon>Thermophilibacter</taxon>
    </lineage>
</organism>
<reference evidence="4 5" key="2">
    <citation type="submission" date="2023-06" db="EMBL/GenBank/DDBJ databases">
        <title>Identification and characterization of horizontal gene transfer across gut microbiota members of farm animals based on homology search.</title>
        <authorList>
            <person name="Schwarzerova J."/>
            <person name="Nykrynova M."/>
            <person name="Jureckova K."/>
            <person name="Cejkova D."/>
            <person name="Rychlik I."/>
        </authorList>
    </citation>
    <scope>NUCLEOTIDE SEQUENCE [LARGE SCALE GENOMIC DNA]</scope>
    <source>
        <strain evidence="4 5">153_Feed</strain>
    </source>
</reference>
<proteinExistence type="inferred from homology"/>
<dbReference type="PROSITE" id="PS51257">
    <property type="entry name" value="PROKAR_LIPOPROTEIN"/>
    <property type="match status" value="1"/>
</dbReference>
<dbReference type="GO" id="GO:0016787">
    <property type="term" value="F:hydrolase activity"/>
    <property type="evidence" value="ECO:0007669"/>
    <property type="project" value="UniProtKB-KW"/>
</dbReference>
<comment type="caution">
    <text evidence="4">The sequence shown here is derived from an EMBL/GenBank/DDBJ whole genome shotgun (WGS) entry which is preliminary data.</text>
</comment>
<feature type="domain" description="Serine aminopeptidase S33" evidence="3">
    <location>
        <begin position="61"/>
        <end position="176"/>
    </location>
</feature>
<dbReference type="Gene3D" id="3.40.50.1820">
    <property type="entry name" value="alpha/beta hydrolase"/>
    <property type="match status" value="1"/>
</dbReference>
<evidence type="ECO:0000256" key="1">
    <source>
        <dbReference type="ARBA" id="ARBA00008645"/>
    </source>
</evidence>
<dbReference type="SUPFAM" id="SSF53474">
    <property type="entry name" value="alpha/beta-Hydrolases"/>
    <property type="match status" value="1"/>
</dbReference>
<keyword evidence="4" id="KW-0378">Hydrolase</keyword>
<reference evidence="4 5" key="3">
    <citation type="submission" date="2023-06" db="EMBL/GenBank/DDBJ databases">
        <authorList>
            <person name="Zeman M."/>
            <person name="Kubasova T."/>
            <person name="Jahodarova E."/>
            <person name="Nykrynova M."/>
            <person name="Rychlik I."/>
        </authorList>
    </citation>
    <scope>NUCLEOTIDE SEQUENCE [LARGE SCALE GENOMIC DNA]</scope>
    <source>
        <strain evidence="4 5">153_Feed</strain>
    </source>
</reference>
<dbReference type="PANTHER" id="PTHR22946">
    <property type="entry name" value="DIENELACTONE HYDROLASE DOMAIN-CONTAINING PROTEIN-RELATED"/>
    <property type="match status" value="1"/>
</dbReference>
<gene>
    <name evidence="4" type="ORF">QUW25_03180</name>
</gene>
<evidence type="ECO:0000259" key="3">
    <source>
        <dbReference type="Pfam" id="PF12146"/>
    </source>
</evidence>